<keyword evidence="2 5" id="KW-0547">Nucleotide-binding</keyword>
<feature type="transmembrane region" description="Helical" evidence="6">
    <location>
        <begin position="484"/>
        <end position="502"/>
    </location>
</feature>
<dbReference type="PROSITE" id="PS00107">
    <property type="entry name" value="PROTEIN_KINASE_ATP"/>
    <property type="match status" value="1"/>
</dbReference>
<evidence type="ECO:0000256" key="3">
    <source>
        <dbReference type="ARBA" id="ARBA00022777"/>
    </source>
</evidence>
<dbReference type="PROSITE" id="PS00108">
    <property type="entry name" value="PROTEIN_KINASE_ST"/>
    <property type="match status" value="1"/>
</dbReference>
<dbReference type="GO" id="GO:0007165">
    <property type="term" value="P:signal transduction"/>
    <property type="evidence" value="ECO:0007669"/>
    <property type="project" value="TreeGrafter"/>
</dbReference>
<sequence length="517" mass="58089">MEQKHQHNFSSSSSSSSFQWERRNCIGKGSFGKVHIAINKSNNYVFAVKSVNSKTALSCHIDALENEIQILQFLSSPYVIGYLGNDFTYESSIESYRNLHMEYMFGGTISDSCIKDEQILRSYTRCIVSALNYVHSKGIVHCDVKGKNVLVGSKAGVAKLADFGSAKRISRFQDVGGLIKPQGTPLWMAPEVIRQEKQEFESDIWSLGCTVIEMITGKAAWKDCDSSTVVFKIGFSDELPEFPEQLSDLGRDFLDRCLRRNPSERWTCEQLLQHPFLSSTDMFFESSPRSILDWDNVTEFYDDDEDDKEDNFHNLSSNSDDLIISAKGRISELVSGKGVIWESDGWEEVRSISSVKNRGGEAECSGEEKKGINSEYSNLLNIDERSWIMNGYIGWLVRYGLLIKRDFVVVEGQIKEGQKDCCKYILLHYHHIISFTSLLTISATISFIVRIIAIIVSSVIIITVIISIAINIIVSSITVNVSTAISFTVSISIITVSTNTALKHTLIQPLIKYQSIE</sequence>
<dbReference type="STRING" id="218851.A0A2G5CM17"/>
<dbReference type="EMBL" id="KZ305062">
    <property type="protein sequence ID" value="PIA32345.1"/>
    <property type="molecule type" value="Genomic_DNA"/>
</dbReference>
<dbReference type="GO" id="GO:0004672">
    <property type="term" value="F:protein kinase activity"/>
    <property type="evidence" value="ECO:0007669"/>
    <property type="project" value="InterPro"/>
</dbReference>
<keyword evidence="1" id="KW-0808">Transferase</keyword>
<gene>
    <name evidence="8" type="ORF">AQUCO_04500150v1</name>
</gene>
<feature type="transmembrane region" description="Helical" evidence="6">
    <location>
        <begin position="429"/>
        <end position="452"/>
    </location>
</feature>
<protein>
    <recommendedName>
        <fullName evidence="7">Protein kinase domain-containing protein</fullName>
    </recommendedName>
</protein>
<dbReference type="OrthoDB" id="275301at2759"/>
<evidence type="ECO:0000256" key="2">
    <source>
        <dbReference type="ARBA" id="ARBA00022741"/>
    </source>
</evidence>
<dbReference type="GO" id="GO:0005524">
    <property type="term" value="F:ATP binding"/>
    <property type="evidence" value="ECO:0007669"/>
    <property type="project" value="UniProtKB-UniRule"/>
</dbReference>
<evidence type="ECO:0000256" key="6">
    <source>
        <dbReference type="SAM" id="Phobius"/>
    </source>
</evidence>
<organism evidence="8 9">
    <name type="scientific">Aquilegia coerulea</name>
    <name type="common">Rocky mountain columbine</name>
    <dbReference type="NCBI Taxonomy" id="218851"/>
    <lineage>
        <taxon>Eukaryota</taxon>
        <taxon>Viridiplantae</taxon>
        <taxon>Streptophyta</taxon>
        <taxon>Embryophyta</taxon>
        <taxon>Tracheophyta</taxon>
        <taxon>Spermatophyta</taxon>
        <taxon>Magnoliopsida</taxon>
        <taxon>Ranunculales</taxon>
        <taxon>Ranunculaceae</taxon>
        <taxon>Thalictroideae</taxon>
        <taxon>Aquilegia</taxon>
    </lineage>
</organism>
<dbReference type="PROSITE" id="PS50011">
    <property type="entry name" value="PROTEIN_KINASE_DOM"/>
    <property type="match status" value="1"/>
</dbReference>
<evidence type="ECO:0000313" key="9">
    <source>
        <dbReference type="Proteomes" id="UP000230069"/>
    </source>
</evidence>
<name>A0A2G5CM17_AQUCA</name>
<dbReference type="Proteomes" id="UP000230069">
    <property type="component" value="Unassembled WGS sequence"/>
</dbReference>
<feature type="domain" description="Protein kinase" evidence="7">
    <location>
        <begin position="20"/>
        <end position="277"/>
    </location>
</feature>
<evidence type="ECO:0000313" key="8">
    <source>
        <dbReference type="EMBL" id="PIA32345.1"/>
    </source>
</evidence>
<keyword evidence="6" id="KW-0472">Membrane</keyword>
<dbReference type="InterPro" id="IPR008271">
    <property type="entry name" value="Ser/Thr_kinase_AS"/>
</dbReference>
<dbReference type="InterPro" id="IPR052751">
    <property type="entry name" value="Plant_MAPKKK"/>
</dbReference>
<dbReference type="CDD" id="cd06606">
    <property type="entry name" value="STKc_MAPKKK"/>
    <property type="match status" value="1"/>
</dbReference>
<evidence type="ECO:0000259" key="7">
    <source>
        <dbReference type="PROSITE" id="PS50011"/>
    </source>
</evidence>
<dbReference type="SMART" id="SM00220">
    <property type="entry name" value="S_TKc"/>
    <property type="match status" value="1"/>
</dbReference>
<dbReference type="Gene3D" id="3.30.200.20">
    <property type="entry name" value="Phosphorylase Kinase, domain 1"/>
    <property type="match status" value="1"/>
</dbReference>
<dbReference type="FunFam" id="1.10.510.10:FF:001090">
    <property type="entry name" value="Serine threonine protein kinase putative"/>
    <property type="match status" value="1"/>
</dbReference>
<keyword evidence="6" id="KW-1133">Transmembrane helix</keyword>
<dbReference type="InterPro" id="IPR017441">
    <property type="entry name" value="Protein_kinase_ATP_BS"/>
</dbReference>
<keyword evidence="4 5" id="KW-0067">ATP-binding</keyword>
<feature type="binding site" evidence="5">
    <location>
        <position position="49"/>
    </location>
    <ligand>
        <name>ATP</name>
        <dbReference type="ChEBI" id="CHEBI:30616"/>
    </ligand>
</feature>
<dbReference type="Gene3D" id="1.10.510.10">
    <property type="entry name" value="Transferase(Phosphotransferase) domain 1"/>
    <property type="match status" value="1"/>
</dbReference>
<dbReference type="FunCoup" id="A0A2G5CM17">
    <property type="interactions" value="360"/>
</dbReference>
<dbReference type="PANTHER" id="PTHR48011">
    <property type="entry name" value="CCR4-NOT TRANSCRIPTIONAL COMPLEX SUBUNIT CAF120-RELATED"/>
    <property type="match status" value="1"/>
</dbReference>
<dbReference type="InParanoid" id="A0A2G5CM17"/>
<dbReference type="InterPro" id="IPR011009">
    <property type="entry name" value="Kinase-like_dom_sf"/>
</dbReference>
<dbReference type="SUPFAM" id="SSF56112">
    <property type="entry name" value="Protein kinase-like (PK-like)"/>
    <property type="match status" value="1"/>
</dbReference>
<evidence type="ECO:0000256" key="4">
    <source>
        <dbReference type="ARBA" id="ARBA00022840"/>
    </source>
</evidence>
<proteinExistence type="predicted"/>
<keyword evidence="6" id="KW-0812">Transmembrane</keyword>
<dbReference type="PANTHER" id="PTHR48011:SF7">
    <property type="entry name" value="F10K1.14 PROTEIN"/>
    <property type="match status" value="1"/>
</dbReference>
<reference evidence="8 9" key="1">
    <citation type="submission" date="2017-09" db="EMBL/GenBank/DDBJ databases">
        <title>WGS assembly of Aquilegia coerulea Goldsmith.</title>
        <authorList>
            <person name="Hodges S."/>
            <person name="Kramer E."/>
            <person name="Nordborg M."/>
            <person name="Tomkins J."/>
            <person name="Borevitz J."/>
            <person name="Derieg N."/>
            <person name="Yan J."/>
            <person name="Mihaltcheva S."/>
            <person name="Hayes R.D."/>
            <person name="Rokhsar D."/>
        </authorList>
    </citation>
    <scope>NUCLEOTIDE SEQUENCE [LARGE SCALE GENOMIC DNA]</scope>
    <source>
        <strain evidence="9">cv. Goldsmith</strain>
    </source>
</reference>
<feature type="transmembrane region" description="Helical" evidence="6">
    <location>
        <begin position="459"/>
        <end position="478"/>
    </location>
</feature>
<keyword evidence="3" id="KW-0418">Kinase</keyword>
<evidence type="ECO:0000256" key="1">
    <source>
        <dbReference type="ARBA" id="ARBA00022679"/>
    </source>
</evidence>
<dbReference type="AlphaFoldDB" id="A0A2G5CM17"/>
<dbReference type="InterPro" id="IPR000719">
    <property type="entry name" value="Prot_kinase_dom"/>
</dbReference>
<dbReference type="Pfam" id="PF00069">
    <property type="entry name" value="Pkinase"/>
    <property type="match status" value="1"/>
</dbReference>
<keyword evidence="9" id="KW-1185">Reference proteome</keyword>
<evidence type="ECO:0000256" key="5">
    <source>
        <dbReference type="PROSITE-ProRule" id="PRU10141"/>
    </source>
</evidence>
<accession>A0A2G5CM17</accession>